<keyword evidence="5 6" id="KW-0687">Ribonucleoprotein</keyword>
<comment type="function">
    <text evidence="6">Required for the assembly and/or stability of the 40S ribosomal subunit. Required for the processing of the 20S rRNA-precursor to mature 18S rRNA in a late step of the maturation of 40S ribosomal subunits.</text>
</comment>
<evidence type="ECO:0000256" key="4">
    <source>
        <dbReference type="ARBA" id="ARBA00022980"/>
    </source>
</evidence>
<dbReference type="GO" id="GO:0000028">
    <property type="term" value="P:ribosomal small subunit assembly"/>
    <property type="evidence" value="ECO:0007669"/>
    <property type="project" value="UniProtKB-UniRule"/>
</dbReference>
<dbReference type="CDD" id="cd01425">
    <property type="entry name" value="RPS2"/>
    <property type="match status" value="1"/>
</dbReference>
<accession>A0A328DDJ2</accession>
<proteinExistence type="inferred from homology"/>
<comment type="subunit">
    <text evidence="6">Component of the small ribosomal subunit. Mature ribosomes consist of a small (40S) and a large (60S) subunit. The 40S subunit contains about 33 different proteins and 1 molecule of RNA (18S). The 60S subunit contains about 49 different proteins and 3 molecules of RNA (25S, 5.8S and 5S). Interacts with ribosomal protein S21.</text>
</comment>
<dbReference type="PROSITE" id="PS01031">
    <property type="entry name" value="SHSP"/>
    <property type="match status" value="1"/>
</dbReference>
<dbReference type="PRINTS" id="PR00395">
    <property type="entry name" value="RIBOSOMALS2"/>
</dbReference>
<dbReference type="GO" id="GO:0022627">
    <property type="term" value="C:cytosolic small ribosomal subunit"/>
    <property type="evidence" value="ECO:0007669"/>
    <property type="project" value="UniProtKB-UniRule"/>
</dbReference>
<dbReference type="SUPFAM" id="SSF49764">
    <property type="entry name" value="HSP20-like chaperones"/>
    <property type="match status" value="1"/>
</dbReference>
<sequence>MATTTAETQGVLSTKEADIRMMLAADVHLGTKNCDFQMERYVFKRRKDGIHIINIMKTWEKLYLAARVIVAIQNPKDIIVQSARSYGQRAVLKFAQYTGAQAIAGRHTPGTFTNQMQTSYSEPRLLILTDPRTDHQPIKEAALGNIPTIAFCDTDSPMRYVDIGIPANNKGKHSIGVLFWLLARMVLQMRGSIAPGHNWDVMVDLFFFREEKDKEKEDPEAPAAQDYDYSSAAHGGEWTTNQIADSQWNPDLASAAPAGDSWPAGNGRCWRSRCRLMGLKSTVPSRACRRWPPPFFTLCVRRDKETGKNNSGRLPASLHFSNLSSFFFDSQDMDNASGSFAQTEDQFFLLYLIMGTYFGPDLKEEGPKKSALRRMSEACAPYTSNQLAGTCIRTAEIERLYYYILRGANQSVILPLPLFYQFFHGILHTPVHGYAASYPKFSDLFPPGLHHLVRANNGYNVIENIVFVNDPDVSYITPKCLERYKRLTGLQSFLLDRDCILGLFELGNLPLHAFATGRVSTDRHYGTPAYNGSLRGTPNDSSMQSAHNGSLRGTPFTCTDTAPLPLKTNSGDIGHAMLVLPKHPSEEDWSDIVAAAKGGYAITGSAASGQIGSVLGPLDIGECEDAYLFRISLPGVKRDEREFSCEVENDGKVIIKGVTTSGEKTVHKYTQVFEMQSQNLCPSGYFSLSFKLPGPVNPQQFSGTFGTDAILEGIVLKAEQNKM</sequence>
<dbReference type="NCBIfam" id="TIGR01012">
    <property type="entry name" value="uS2_euk_arch"/>
    <property type="match status" value="1"/>
</dbReference>
<dbReference type="Gene3D" id="2.60.40.790">
    <property type="match status" value="1"/>
</dbReference>
<dbReference type="FunFam" id="3.40.50.10490:FF:000017">
    <property type="entry name" value="40S ribosomal protein SA"/>
    <property type="match status" value="1"/>
</dbReference>
<dbReference type="EMBL" id="NQVE01000152">
    <property type="protein sequence ID" value="RAL43835.1"/>
    <property type="molecule type" value="Genomic_DNA"/>
</dbReference>
<evidence type="ECO:0000256" key="5">
    <source>
        <dbReference type="ARBA" id="ARBA00023274"/>
    </source>
</evidence>
<dbReference type="Pfam" id="PF00318">
    <property type="entry name" value="Ribosomal_S2"/>
    <property type="match status" value="1"/>
</dbReference>
<dbReference type="Gene3D" id="3.40.50.10490">
    <property type="entry name" value="Glucose-6-phosphate isomerase like protein, domain 1"/>
    <property type="match status" value="1"/>
</dbReference>
<evidence type="ECO:0000256" key="7">
    <source>
        <dbReference type="PROSITE-ProRule" id="PRU00285"/>
    </source>
</evidence>
<comment type="subcellular location">
    <subcellularLocation>
        <location evidence="1 6">Cytoplasm</location>
    </subcellularLocation>
</comment>
<evidence type="ECO:0000256" key="1">
    <source>
        <dbReference type="ARBA" id="ARBA00004496"/>
    </source>
</evidence>
<dbReference type="CDD" id="cd06464">
    <property type="entry name" value="ACD_sHsps-like"/>
    <property type="match status" value="1"/>
</dbReference>
<dbReference type="InterPro" id="IPR027498">
    <property type="entry name" value="Ribosomal_uS2_euk"/>
</dbReference>
<name>A0A328DDJ2_9ASTE</name>
<evidence type="ECO:0000259" key="10">
    <source>
        <dbReference type="PROSITE" id="PS01031"/>
    </source>
</evidence>
<dbReference type="InterPro" id="IPR002068">
    <property type="entry name" value="A-crystallin/Hsp20_dom"/>
</dbReference>
<evidence type="ECO:0000256" key="6">
    <source>
        <dbReference type="HAMAP-Rule" id="MF_03015"/>
    </source>
</evidence>
<gene>
    <name evidence="11" type="ORF">DM860_014336</name>
</gene>
<dbReference type="PANTHER" id="PTHR11489">
    <property type="entry name" value="40S RIBOSOMAL PROTEIN SA"/>
    <property type="match status" value="1"/>
</dbReference>
<dbReference type="FunFam" id="2.60.40.790:FF:000049">
    <property type="entry name" value="Increased DNA methylation 3"/>
    <property type="match status" value="1"/>
</dbReference>
<feature type="domain" description="SHSP" evidence="10">
    <location>
        <begin position="609"/>
        <end position="723"/>
    </location>
</feature>
<dbReference type="GO" id="GO:0003735">
    <property type="term" value="F:structural constituent of ribosome"/>
    <property type="evidence" value="ECO:0007669"/>
    <property type="project" value="UniProtKB-UniRule"/>
</dbReference>
<dbReference type="InterPro" id="IPR005707">
    <property type="entry name" value="Ribosomal_uS2_euk/arc"/>
</dbReference>
<comment type="caution">
    <text evidence="11">The sequence shown here is derived from an EMBL/GenBank/DDBJ whole genome shotgun (WGS) entry which is preliminary data.</text>
</comment>
<evidence type="ECO:0000313" key="11">
    <source>
        <dbReference type="EMBL" id="RAL43835.1"/>
    </source>
</evidence>
<dbReference type="AlphaFoldDB" id="A0A328DDJ2"/>
<dbReference type="SUPFAM" id="SSF52313">
    <property type="entry name" value="Ribosomal protein S2"/>
    <property type="match status" value="1"/>
</dbReference>
<evidence type="ECO:0000313" key="12">
    <source>
        <dbReference type="Proteomes" id="UP000249390"/>
    </source>
</evidence>
<evidence type="ECO:0000256" key="9">
    <source>
        <dbReference type="SAM" id="MobiDB-lite"/>
    </source>
</evidence>
<evidence type="ECO:0000256" key="3">
    <source>
        <dbReference type="ARBA" id="ARBA00022490"/>
    </source>
</evidence>
<reference evidence="11 12" key="1">
    <citation type="submission" date="2018-06" db="EMBL/GenBank/DDBJ databases">
        <title>The Genome of Cuscuta australis (Dodder) Provides Insight into the Evolution of Plant Parasitism.</title>
        <authorList>
            <person name="Liu H."/>
        </authorList>
    </citation>
    <scope>NUCLEOTIDE SEQUENCE [LARGE SCALE GENOMIC DNA]</scope>
    <source>
        <strain evidence="12">cv. Yunnan</strain>
        <tissue evidence="11">Vines</tissue>
    </source>
</reference>
<dbReference type="Proteomes" id="UP000249390">
    <property type="component" value="Unassembled WGS sequence"/>
</dbReference>
<keyword evidence="4 6" id="KW-0689">Ribosomal protein</keyword>
<feature type="region of interest" description="Disordered" evidence="9">
    <location>
        <begin position="530"/>
        <end position="554"/>
    </location>
</feature>
<dbReference type="PROSITE" id="PS00963">
    <property type="entry name" value="RIBOSOMAL_S2_2"/>
    <property type="match status" value="1"/>
</dbReference>
<dbReference type="InterPro" id="IPR018130">
    <property type="entry name" value="Ribosomal_uS2_CS"/>
</dbReference>
<dbReference type="GO" id="GO:0006412">
    <property type="term" value="P:translation"/>
    <property type="evidence" value="ECO:0007669"/>
    <property type="project" value="UniProtKB-UniRule"/>
</dbReference>
<evidence type="ECO:0000256" key="8">
    <source>
        <dbReference type="RuleBase" id="RU003631"/>
    </source>
</evidence>
<evidence type="ECO:0000256" key="2">
    <source>
        <dbReference type="ARBA" id="ARBA00006242"/>
    </source>
</evidence>
<dbReference type="HAMAP" id="MF_03015">
    <property type="entry name" value="Ribosomal_S2_euk"/>
    <property type="match status" value="1"/>
</dbReference>
<comment type="similarity">
    <text evidence="7">Belongs to the small heat shock protein (HSP20) family.</text>
</comment>
<keyword evidence="3 6" id="KW-0963">Cytoplasm</keyword>
<keyword evidence="12" id="KW-1185">Reference proteome</keyword>
<dbReference type="InterPro" id="IPR008978">
    <property type="entry name" value="HSP20-like_chaperone"/>
</dbReference>
<comment type="similarity">
    <text evidence="2 6 8">Belongs to the universal ribosomal protein uS2 family.</text>
</comment>
<protein>
    <recommendedName>
        <fullName evidence="6">Small ribosomal subunit protein uS2</fullName>
    </recommendedName>
</protein>
<feature type="compositionally biased region" description="Polar residues" evidence="9">
    <location>
        <begin position="534"/>
        <end position="548"/>
    </location>
</feature>
<dbReference type="InterPro" id="IPR023591">
    <property type="entry name" value="Ribosomal_uS2_flav_dom_sf"/>
</dbReference>
<dbReference type="InterPro" id="IPR001865">
    <property type="entry name" value="Ribosomal_uS2"/>
</dbReference>
<organism evidence="11 12">
    <name type="scientific">Cuscuta australis</name>
    <dbReference type="NCBI Taxonomy" id="267555"/>
    <lineage>
        <taxon>Eukaryota</taxon>
        <taxon>Viridiplantae</taxon>
        <taxon>Streptophyta</taxon>
        <taxon>Embryophyta</taxon>
        <taxon>Tracheophyta</taxon>
        <taxon>Spermatophyta</taxon>
        <taxon>Magnoliopsida</taxon>
        <taxon>eudicotyledons</taxon>
        <taxon>Gunneridae</taxon>
        <taxon>Pentapetalae</taxon>
        <taxon>asterids</taxon>
        <taxon>lamiids</taxon>
        <taxon>Solanales</taxon>
        <taxon>Convolvulaceae</taxon>
        <taxon>Cuscuteae</taxon>
        <taxon>Cuscuta</taxon>
        <taxon>Cuscuta subgen. Grammica</taxon>
        <taxon>Cuscuta sect. Cleistogrammica</taxon>
    </lineage>
</organism>